<evidence type="ECO:0008006" key="7">
    <source>
        <dbReference type="Google" id="ProtNLM"/>
    </source>
</evidence>
<feature type="domain" description="HTH myb-type" evidence="4">
    <location>
        <begin position="453"/>
        <end position="507"/>
    </location>
</feature>
<dbReference type="EMBL" id="JANVFU010000001">
    <property type="protein sequence ID" value="KAJ3750685.1"/>
    <property type="molecule type" value="Genomic_DNA"/>
</dbReference>
<dbReference type="InterPro" id="IPR017884">
    <property type="entry name" value="SANT_dom"/>
</dbReference>
<reference evidence="5 6" key="1">
    <citation type="journal article" date="2023" name="Proc. Natl. Acad. Sci. U.S.A.">
        <title>A global phylogenomic analysis of the shiitake genus Lentinula.</title>
        <authorList>
            <person name="Sierra-Patev S."/>
            <person name="Min B."/>
            <person name="Naranjo-Ortiz M."/>
            <person name="Looney B."/>
            <person name="Konkel Z."/>
            <person name="Slot J.C."/>
            <person name="Sakamoto Y."/>
            <person name="Steenwyk J.L."/>
            <person name="Rokas A."/>
            <person name="Carro J."/>
            <person name="Camarero S."/>
            <person name="Ferreira P."/>
            <person name="Molpeceres G."/>
            <person name="Ruiz-Duenas F.J."/>
            <person name="Serrano A."/>
            <person name="Henrissat B."/>
            <person name="Drula E."/>
            <person name="Hughes K.W."/>
            <person name="Mata J.L."/>
            <person name="Ishikawa N.K."/>
            <person name="Vargas-Isla R."/>
            <person name="Ushijima S."/>
            <person name="Smith C.A."/>
            <person name="Donoghue J."/>
            <person name="Ahrendt S."/>
            <person name="Andreopoulos W."/>
            <person name="He G."/>
            <person name="LaButti K."/>
            <person name="Lipzen A."/>
            <person name="Ng V."/>
            <person name="Riley R."/>
            <person name="Sandor L."/>
            <person name="Barry K."/>
            <person name="Martinez A.T."/>
            <person name="Xiao Y."/>
            <person name="Gibbons J.G."/>
            <person name="Terashima K."/>
            <person name="Grigoriev I.V."/>
            <person name="Hibbett D."/>
        </authorList>
    </citation>
    <scope>NUCLEOTIDE SEQUENCE [LARGE SCALE GENOMIC DNA]</scope>
    <source>
        <strain evidence="5 6">TFB7810</strain>
    </source>
</reference>
<dbReference type="Proteomes" id="UP001142393">
    <property type="component" value="Unassembled WGS sequence"/>
</dbReference>
<evidence type="ECO:0000313" key="6">
    <source>
        <dbReference type="Proteomes" id="UP001142393"/>
    </source>
</evidence>
<dbReference type="Gene3D" id="1.10.10.60">
    <property type="entry name" value="Homeodomain-like"/>
    <property type="match status" value="1"/>
</dbReference>
<feature type="compositionally biased region" description="Polar residues" evidence="1">
    <location>
        <begin position="21"/>
        <end position="32"/>
    </location>
</feature>
<evidence type="ECO:0000259" key="2">
    <source>
        <dbReference type="PROSITE" id="PS50090"/>
    </source>
</evidence>
<dbReference type="InterPro" id="IPR001005">
    <property type="entry name" value="SANT/Myb"/>
</dbReference>
<dbReference type="InterPro" id="IPR039467">
    <property type="entry name" value="TFIIIB_B''_Myb"/>
</dbReference>
<dbReference type="PROSITE" id="PS50090">
    <property type="entry name" value="MYB_LIKE"/>
    <property type="match status" value="1"/>
</dbReference>
<evidence type="ECO:0000259" key="3">
    <source>
        <dbReference type="PROSITE" id="PS51293"/>
    </source>
</evidence>
<feature type="compositionally biased region" description="Polar residues" evidence="1">
    <location>
        <begin position="152"/>
        <end position="164"/>
    </location>
</feature>
<feature type="compositionally biased region" description="Basic and acidic residues" evidence="1">
    <location>
        <begin position="326"/>
        <end position="335"/>
    </location>
</feature>
<dbReference type="InterPro" id="IPR009057">
    <property type="entry name" value="Homeodomain-like_sf"/>
</dbReference>
<feature type="region of interest" description="Disordered" evidence="1">
    <location>
        <begin position="558"/>
        <end position="595"/>
    </location>
</feature>
<dbReference type="PROSITE" id="PS51294">
    <property type="entry name" value="HTH_MYB"/>
    <property type="match status" value="1"/>
</dbReference>
<evidence type="ECO:0000259" key="4">
    <source>
        <dbReference type="PROSITE" id="PS51294"/>
    </source>
</evidence>
<dbReference type="PROSITE" id="PS51293">
    <property type="entry name" value="SANT"/>
    <property type="match status" value="1"/>
</dbReference>
<feature type="domain" description="Myb-like" evidence="2">
    <location>
        <begin position="453"/>
        <end position="500"/>
    </location>
</feature>
<dbReference type="GO" id="GO:0070898">
    <property type="term" value="P:RNA polymerase III preinitiation complex assembly"/>
    <property type="evidence" value="ECO:0007669"/>
    <property type="project" value="TreeGrafter"/>
</dbReference>
<organism evidence="5 6">
    <name type="scientific">Lentinula detonsa</name>
    <dbReference type="NCBI Taxonomy" id="2804962"/>
    <lineage>
        <taxon>Eukaryota</taxon>
        <taxon>Fungi</taxon>
        <taxon>Dikarya</taxon>
        <taxon>Basidiomycota</taxon>
        <taxon>Agaricomycotina</taxon>
        <taxon>Agaricomycetes</taxon>
        <taxon>Agaricomycetidae</taxon>
        <taxon>Agaricales</taxon>
        <taxon>Marasmiineae</taxon>
        <taxon>Omphalotaceae</taxon>
        <taxon>Lentinula</taxon>
    </lineage>
</organism>
<feature type="region of interest" description="Disordered" evidence="1">
    <location>
        <begin position="310"/>
        <end position="384"/>
    </location>
</feature>
<dbReference type="GO" id="GO:0001156">
    <property type="term" value="F:TFIIIC-class transcription factor complex binding"/>
    <property type="evidence" value="ECO:0007669"/>
    <property type="project" value="TreeGrafter"/>
</dbReference>
<dbReference type="CDD" id="cd00167">
    <property type="entry name" value="SANT"/>
    <property type="match status" value="1"/>
</dbReference>
<accession>A0A9W8U395</accession>
<dbReference type="GO" id="GO:0000126">
    <property type="term" value="C:transcription factor TFIIIB complex"/>
    <property type="evidence" value="ECO:0007669"/>
    <property type="project" value="TreeGrafter"/>
</dbReference>
<feature type="compositionally biased region" description="Basic residues" evidence="1">
    <location>
        <begin position="229"/>
        <end position="238"/>
    </location>
</feature>
<name>A0A9W8U395_9AGAR</name>
<feature type="region of interest" description="Disordered" evidence="1">
    <location>
        <begin position="152"/>
        <end position="281"/>
    </location>
</feature>
<feature type="compositionally biased region" description="Basic and acidic residues" evidence="1">
    <location>
        <begin position="167"/>
        <end position="198"/>
    </location>
</feature>
<dbReference type="PANTHER" id="PTHR22929:SF0">
    <property type="entry name" value="TRANSCRIPTION FACTOR TFIIIB COMPONENT B'' HOMOLOG"/>
    <property type="match status" value="1"/>
</dbReference>
<feature type="compositionally biased region" description="Basic residues" evidence="1">
    <location>
        <begin position="253"/>
        <end position="263"/>
    </location>
</feature>
<evidence type="ECO:0000313" key="5">
    <source>
        <dbReference type="EMBL" id="KAJ3750685.1"/>
    </source>
</evidence>
<gene>
    <name evidence="5" type="ORF">DFH05DRAFT_1518855</name>
</gene>
<proteinExistence type="predicted"/>
<dbReference type="AlphaFoldDB" id="A0A9W8U395"/>
<feature type="compositionally biased region" description="Low complexity" evidence="1">
    <location>
        <begin position="344"/>
        <end position="384"/>
    </location>
</feature>
<evidence type="ECO:0000256" key="1">
    <source>
        <dbReference type="SAM" id="MobiDB-lite"/>
    </source>
</evidence>
<feature type="domain" description="SANT" evidence="3">
    <location>
        <begin position="456"/>
        <end position="507"/>
    </location>
</feature>
<feature type="region of interest" description="Disordered" evidence="1">
    <location>
        <begin position="1"/>
        <end position="32"/>
    </location>
</feature>
<dbReference type="PANTHER" id="PTHR22929">
    <property type="entry name" value="RNA POLYMERASE III TRANSCRIPTION INITIATION FACTOR B"/>
    <property type="match status" value="1"/>
</dbReference>
<dbReference type="InterPro" id="IPR017930">
    <property type="entry name" value="Myb_dom"/>
</dbReference>
<sequence>MTSRVQKGAPIFKPLARQKSRPATASQGLVSRQPTIVAEQEQNATYSASGLIPLPVSILSNVSQTPSESATVATSVSIPLAPNFGNSLWPATSSQQGAPPVLPPSIVPTVSHVIPIAPQPPRPRPIPMMPLTQSSESFLPISNVLHNSVTENTLVHPTPSSNLNAERFNKHPEKGNATADKGENEKDATVENVTRDSLKGSVNKSRSHRSSTKNTAADEEGDIVDAARSVKRRKRTIKPKQTGDDHANAQAQKPRRKRRRKTHSPSPPPFDPDADPGEDIDPTVVTMASLCSDTGQGRVSSKAQEILNNHATWKASNRERRARMKTVMERKKYGQPEDEDDLPDASNPAPSASAAEPSQSVQPSLSLHKPASTSTTSSAAAPSNANLDSFDYTQNLASSRFNVQVRIGPNGETVIDEESLFVDREGDAEDDTIGYTHVIESDRSKFTNSSTYGTKLRGTRWSAEETELFYEALSQYGENYELISYVLPGRDRKSCKNKFKAEDKKNPARINFCLNNSVPVDITTLSRMTGRDFSGPTPEITMAKPAESVVSSLTTAQAEAGSSECSSTQERHRDNNLTSKSRNRSRSRTAGPLEEGLVVIGDLDTFIDHDGE</sequence>
<feature type="compositionally biased region" description="Acidic residues" evidence="1">
    <location>
        <begin position="272"/>
        <end position="281"/>
    </location>
</feature>
<keyword evidence="6" id="KW-1185">Reference proteome</keyword>
<protein>
    <recommendedName>
        <fullName evidence="7">Myb-like domain-containing protein</fullName>
    </recommendedName>
</protein>
<dbReference type="SUPFAM" id="SSF46689">
    <property type="entry name" value="Homeodomain-like"/>
    <property type="match status" value="1"/>
</dbReference>
<dbReference type="SMART" id="SM00717">
    <property type="entry name" value="SANT"/>
    <property type="match status" value="1"/>
</dbReference>
<dbReference type="Pfam" id="PF15963">
    <property type="entry name" value="Myb_DNA-bind_7"/>
    <property type="match status" value="1"/>
</dbReference>
<comment type="caution">
    <text evidence="5">The sequence shown here is derived from an EMBL/GenBank/DDBJ whole genome shotgun (WGS) entry which is preliminary data.</text>
</comment>